<accession>A0ABR2HJS3</accession>
<dbReference type="PANTHER" id="PTHR35896">
    <property type="entry name" value="IG-LIKE DOMAIN-CONTAINING PROTEIN"/>
    <property type="match status" value="1"/>
</dbReference>
<feature type="region of interest" description="Disordered" evidence="1">
    <location>
        <begin position="205"/>
        <end position="224"/>
    </location>
</feature>
<name>A0ABR2HJS3_9PEZI</name>
<proteinExistence type="predicted"/>
<evidence type="ECO:0000256" key="1">
    <source>
        <dbReference type="SAM" id="MobiDB-lite"/>
    </source>
</evidence>
<gene>
    <name evidence="2" type="ORF">PGQ11_014930</name>
</gene>
<evidence type="ECO:0000313" key="2">
    <source>
        <dbReference type="EMBL" id="KAK8848450.1"/>
    </source>
</evidence>
<comment type="caution">
    <text evidence="2">The sequence shown here is derived from an EMBL/GenBank/DDBJ whole genome shotgun (WGS) entry which is preliminary data.</text>
</comment>
<evidence type="ECO:0000313" key="3">
    <source>
        <dbReference type="Proteomes" id="UP001390339"/>
    </source>
</evidence>
<dbReference type="EMBL" id="JAPCWZ010000010">
    <property type="protein sequence ID" value="KAK8848450.1"/>
    <property type="molecule type" value="Genomic_DNA"/>
</dbReference>
<feature type="compositionally biased region" description="Low complexity" evidence="1">
    <location>
        <begin position="212"/>
        <end position="224"/>
    </location>
</feature>
<dbReference type="Proteomes" id="UP001390339">
    <property type="component" value="Unassembled WGS sequence"/>
</dbReference>
<protein>
    <submittedName>
        <fullName evidence="2">Uncharacterized protein</fullName>
    </submittedName>
</protein>
<organism evidence="2 3">
    <name type="scientific">Apiospora arundinis</name>
    <dbReference type="NCBI Taxonomy" id="335852"/>
    <lineage>
        <taxon>Eukaryota</taxon>
        <taxon>Fungi</taxon>
        <taxon>Dikarya</taxon>
        <taxon>Ascomycota</taxon>
        <taxon>Pezizomycotina</taxon>
        <taxon>Sordariomycetes</taxon>
        <taxon>Xylariomycetidae</taxon>
        <taxon>Amphisphaeriales</taxon>
        <taxon>Apiosporaceae</taxon>
        <taxon>Apiospora</taxon>
    </lineage>
</organism>
<keyword evidence="3" id="KW-1185">Reference proteome</keyword>
<dbReference type="PANTHER" id="PTHR35896:SF3">
    <property type="entry name" value="MAJOR FACILITATOR SUPERFAMILY TRANSPORTER"/>
    <property type="match status" value="1"/>
</dbReference>
<sequence>MASDKWYSESPKRTLLLAAVTILATWGLVDILSHVSNRANGLFAFTEPNVDPPCWCGSSDEEAVAMGCIYDHIAVDWLPTHCHDAALVDEFDASGPAPRNGTWPYYQVTSHGIMGPQFALLDEATTIDALAREGEDYYATVEWHVAHCLFTWRKQVKAEHGESTLVVEPWNAGEEHVRHCSGYIWSVIKSRRPLDEVDTIIPGKARHERRLASTSSLPATSSQS</sequence>
<reference evidence="2 3" key="1">
    <citation type="journal article" date="2024" name="IMA Fungus">
        <title>Apiospora arundinis, a panoply of carbohydrate-active enzymes and secondary metabolites.</title>
        <authorList>
            <person name="Sorensen T."/>
            <person name="Petersen C."/>
            <person name="Muurmann A.T."/>
            <person name="Christiansen J.V."/>
            <person name="Brundto M.L."/>
            <person name="Overgaard C.K."/>
            <person name="Boysen A.T."/>
            <person name="Wollenberg R.D."/>
            <person name="Larsen T.O."/>
            <person name="Sorensen J.L."/>
            <person name="Nielsen K.L."/>
            <person name="Sondergaard T.E."/>
        </authorList>
    </citation>
    <scope>NUCLEOTIDE SEQUENCE [LARGE SCALE GENOMIC DNA]</scope>
    <source>
        <strain evidence="2 3">AAU 773</strain>
    </source>
</reference>
<dbReference type="InterPro" id="IPR053008">
    <property type="entry name" value="Phomopsin_biosynth_assoc"/>
</dbReference>